<dbReference type="eggNOG" id="ENOG503350E">
    <property type="taxonomic scope" value="Bacteria"/>
</dbReference>
<organism evidence="3 4">
    <name type="scientific">Halobacillus halophilus (strain ATCC 35676 / DSM 2266 / JCM 20832 / KCTC 3685 / LMG 17431 / NBRC 102448 / NCIMB 2269)</name>
    <name type="common">Sporosarcina halophila</name>
    <dbReference type="NCBI Taxonomy" id="866895"/>
    <lineage>
        <taxon>Bacteria</taxon>
        <taxon>Bacillati</taxon>
        <taxon>Bacillota</taxon>
        <taxon>Bacilli</taxon>
        <taxon>Bacillales</taxon>
        <taxon>Bacillaceae</taxon>
        <taxon>Halobacillus</taxon>
    </lineage>
</organism>
<dbReference type="AlphaFoldDB" id="I0JT93"/>
<evidence type="ECO:0000259" key="2">
    <source>
        <dbReference type="Pfam" id="PF21946"/>
    </source>
</evidence>
<gene>
    <name evidence="3" type="ordered locus">HBHAL_5030</name>
</gene>
<feature type="transmembrane region" description="Helical" evidence="1">
    <location>
        <begin position="205"/>
        <end position="223"/>
    </location>
</feature>
<evidence type="ECO:0000313" key="4">
    <source>
        <dbReference type="Proteomes" id="UP000007397"/>
    </source>
</evidence>
<dbReference type="Pfam" id="PF21946">
    <property type="entry name" value="LppM"/>
    <property type="match status" value="1"/>
</dbReference>
<accession>I0JT93</accession>
<dbReference type="STRING" id="866895.HBHAL_5030"/>
<evidence type="ECO:0000313" key="3">
    <source>
        <dbReference type="EMBL" id="CCG47365.1"/>
    </source>
</evidence>
<dbReference type="PROSITE" id="PS51257">
    <property type="entry name" value="PROKAR_LIPOPROTEIN"/>
    <property type="match status" value="1"/>
</dbReference>
<proteinExistence type="predicted"/>
<evidence type="ECO:0000256" key="1">
    <source>
        <dbReference type="SAM" id="Phobius"/>
    </source>
</evidence>
<keyword evidence="1" id="KW-0812">Transmembrane</keyword>
<dbReference type="PATRIC" id="fig|866895.3.peg.4071"/>
<reference evidence="3 4" key="1">
    <citation type="journal article" date="2013" name="Environ. Microbiol.">
        <title>Chloride and organic osmolytes: a hybrid strategy to cope with elevated salinities by the moderately halophilic, chloride-dependent bacterium Halobacillus halophilus.</title>
        <authorList>
            <person name="Saum S.H."/>
            <person name="Pfeiffer F."/>
            <person name="Palm P."/>
            <person name="Rampp M."/>
            <person name="Schuster S.C."/>
            <person name="Muller V."/>
            <person name="Oesterhelt D."/>
        </authorList>
    </citation>
    <scope>NUCLEOTIDE SEQUENCE [LARGE SCALE GENOMIC DNA]</scope>
    <source>
        <strain evidence="4">ATCC 35676 / DSM 2266 / JCM 20832 / KCTC 3685 / LMG 17431 / NBRC 102448 / NCIMB 2269</strain>
    </source>
</reference>
<dbReference type="InterPro" id="IPR053807">
    <property type="entry name" value="LppM"/>
</dbReference>
<dbReference type="HOGENOM" id="CLU_1203469_0_0_9"/>
<name>I0JT93_HALH3</name>
<feature type="domain" description="LppM" evidence="2">
    <location>
        <begin position="23"/>
        <end position="197"/>
    </location>
</feature>
<keyword evidence="4" id="KW-1185">Reference proteome</keyword>
<dbReference type="NCBIfam" id="TIGR01167">
    <property type="entry name" value="LPXTG_anchor"/>
    <property type="match status" value="1"/>
</dbReference>
<dbReference type="RefSeq" id="WP_014645247.1">
    <property type="nucleotide sequence ID" value="NC_017668.1"/>
</dbReference>
<keyword evidence="1" id="KW-1133">Transmembrane helix</keyword>
<protein>
    <recommendedName>
        <fullName evidence="2">LppM domain-containing protein</fullName>
    </recommendedName>
</protein>
<keyword evidence="1" id="KW-0472">Membrane</keyword>
<dbReference type="KEGG" id="hhd:HBHAL_5030"/>
<dbReference type="Proteomes" id="UP000007397">
    <property type="component" value="Chromosome"/>
</dbReference>
<dbReference type="EMBL" id="HE717023">
    <property type="protein sequence ID" value="CCG47365.1"/>
    <property type="molecule type" value="Genomic_DNA"/>
</dbReference>
<sequence>MKKTWILIAAGLLILLTACVQGDIGVKINKDGSGTSTITLGVEESTYEQFGQRAETMLSSVNDELEAQGYTVESYTEEGYKGFKATESFENAQDMQVIPSMGAVSETGTGGSMSNVPLDVSVEDGFFTKTYRVEGELDLENSGLLGGMQQLVSNQLDLTFTLDLPISPEDHNADEVNGDVLTWNIKTAGTTELMVEAAVPNVRNIILTAAGVLLLGVMLFFVIRKRRRTS</sequence>